<dbReference type="InterPro" id="IPR037079">
    <property type="entry name" value="AF2212/PG0164-like_sf"/>
</dbReference>
<evidence type="ECO:0008006" key="3">
    <source>
        <dbReference type="Google" id="ProtNLM"/>
    </source>
</evidence>
<dbReference type="Pfam" id="PF08922">
    <property type="entry name" value="DUF1905"/>
    <property type="match status" value="1"/>
</dbReference>
<name>A0ABN2LMV6_9MICO</name>
<accession>A0ABN2LMV6</accession>
<gene>
    <name evidence="1" type="ORF">GCM10009768_24170</name>
</gene>
<dbReference type="RefSeq" id="WP_344032563.1">
    <property type="nucleotide sequence ID" value="NZ_BAAAOB010000003.1"/>
</dbReference>
<keyword evidence="2" id="KW-1185">Reference proteome</keyword>
<evidence type="ECO:0000313" key="1">
    <source>
        <dbReference type="EMBL" id="GAA1794222.1"/>
    </source>
</evidence>
<evidence type="ECO:0000313" key="2">
    <source>
        <dbReference type="Proteomes" id="UP001500851"/>
    </source>
</evidence>
<organism evidence="1 2">
    <name type="scientific">Leucobacter iarius</name>
    <dbReference type="NCBI Taxonomy" id="333963"/>
    <lineage>
        <taxon>Bacteria</taxon>
        <taxon>Bacillati</taxon>
        <taxon>Actinomycetota</taxon>
        <taxon>Actinomycetes</taxon>
        <taxon>Micrococcales</taxon>
        <taxon>Microbacteriaceae</taxon>
        <taxon>Leucobacter</taxon>
    </lineage>
</organism>
<reference evidence="1 2" key="1">
    <citation type="journal article" date="2019" name="Int. J. Syst. Evol. Microbiol.">
        <title>The Global Catalogue of Microorganisms (GCM) 10K type strain sequencing project: providing services to taxonomists for standard genome sequencing and annotation.</title>
        <authorList>
            <consortium name="The Broad Institute Genomics Platform"/>
            <consortium name="The Broad Institute Genome Sequencing Center for Infectious Disease"/>
            <person name="Wu L."/>
            <person name="Ma J."/>
        </authorList>
    </citation>
    <scope>NUCLEOTIDE SEQUENCE [LARGE SCALE GENOMIC DNA]</scope>
    <source>
        <strain evidence="1 2">JCM 14736</strain>
    </source>
</reference>
<protein>
    <recommendedName>
        <fullName evidence="3">2-isopropylmalate synthase</fullName>
    </recommendedName>
</protein>
<dbReference type="InterPro" id="IPR015018">
    <property type="entry name" value="DUF1905"/>
</dbReference>
<dbReference type="SUPFAM" id="SSF141694">
    <property type="entry name" value="AF2212/PG0164-like"/>
    <property type="match status" value="1"/>
</dbReference>
<dbReference type="Gene3D" id="2.40.30.100">
    <property type="entry name" value="AF2212/PG0164-like"/>
    <property type="match status" value="1"/>
</dbReference>
<dbReference type="EMBL" id="BAAAOB010000003">
    <property type="protein sequence ID" value="GAA1794222.1"/>
    <property type="molecule type" value="Genomic_DNA"/>
</dbReference>
<sequence length="148" mass="15696">MTLIVRTVLAPHGPATAIVLSDAQVAELGGGKRAAVRVTIGTASVPLRLGVMGGQNLIGISKANRAELGVEIGDAVEARIDLDEAPREVEVPAELAAALDADPLVRTRFEAQSFTARKEDARAVADAKREETRERRILAIVERLRAGI</sequence>
<dbReference type="Pfam" id="PF13376">
    <property type="entry name" value="OmdA"/>
    <property type="match status" value="1"/>
</dbReference>
<comment type="caution">
    <text evidence="1">The sequence shown here is derived from an EMBL/GenBank/DDBJ whole genome shotgun (WGS) entry which is preliminary data.</text>
</comment>
<proteinExistence type="predicted"/>
<dbReference type="Proteomes" id="UP001500851">
    <property type="component" value="Unassembled WGS sequence"/>
</dbReference>